<feature type="transmembrane region" description="Helical" evidence="1">
    <location>
        <begin position="21"/>
        <end position="42"/>
    </location>
</feature>
<keyword evidence="1" id="KW-0812">Transmembrane</keyword>
<sequence>MRPRLSSTACASGRESMFKGLTTSIAIIIGGMVGVPMAILAAF</sequence>
<keyword evidence="3" id="KW-1185">Reference proteome</keyword>
<accession>A0ABZ2HKC0</accession>
<gene>
    <name evidence="2" type="ORF">RZ517_08630</name>
</gene>
<evidence type="ECO:0000313" key="3">
    <source>
        <dbReference type="Proteomes" id="UP001364156"/>
    </source>
</evidence>
<keyword evidence="1" id="KW-0472">Membrane</keyword>
<evidence type="ECO:0000256" key="1">
    <source>
        <dbReference type="SAM" id="Phobius"/>
    </source>
</evidence>
<dbReference type="Proteomes" id="UP001364156">
    <property type="component" value="Chromosome"/>
</dbReference>
<organism evidence="2 3">
    <name type="scientific">Roseovarius phycicola</name>
    <dbReference type="NCBI Taxonomy" id="3080976"/>
    <lineage>
        <taxon>Bacteria</taxon>
        <taxon>Pseudomonadati</taxon>
        <taxon>Pseudomonadota</taxon>
        <taxon>Alphaproteobacteria</taxon>
        <taxon>Rhodobacterales</taxon>
        <taxon>Roseobacteraceae</taxon>
        <taxon>Roseovarius</taxon>
    </lineage>
</organism>
<reference evidence="2 3" key="1">
    <citation type="submission" date="2023-10" db="EMBL/GenBank/DDBJ databases">
        <title>Roseovarius strain S88 nov., isolated from a marine algae.</title>
        <authorList>
            <person name="Lee M.W."/>
            <person name="Lee J.K."/>
            <person name="Kim J.M."/>
            <person name="Choi D.G."/>
            <person name="Baek J.H."/>
            <person name="Bayburt H."/>
            <person name="Jung J.J."/>
            <person name="Han D.M."/>
            <person name="Jeon C.O."/>
        </authorList>
    </citation>
    <scope>NUCLEOTIDE SEQUENCE [LARGE SCALE GENOMIC DNA]</scope>
    <source>
        <strain evidence="2 3">S88</strain>
    </source>
</reference>
<keyword evidence="1" id="KW-1133">Transmembrane helix</keyword>
<name>A0ABZ2HKC0_9RHOB</name>
<dbReference type="EMBL" id="CP146069">
    <property type="protein sequence ID" value="WWR48220.1"/>
    <property type="molecule type" value="Genomic_DNA"/>
</dbReference>
<protein>
    <submittedName>
        <fullName evidence="2">Uncharacterized protein</fullName>
    </submittedName>
</protein>
<proteinExistence type="predicted"/>
<evidence type="ECO:0000313" key="2">
    <source>
        <dbReference type="EMBL" id="WWR48220.1"/>
    </source>
</evidence>